<accession>A0ABV2D543</accession>
<reference evidence="2 3" key="1">
    <citation type="submission" date="2024-07" db="EMBL/GenBank/DDBJ databases">
        <title>Novosphingobium kalidii RD2P27.</title>
        <authorList>
            <person name="Sun J.-Q."/>
        </authorList>
    </citation>
    <scope>NUCLEOTIDE SEQUENCE [LARGE SCALE GENOMIC DNA]</scope>
    <source>
        <strain evidence="2 3">RD2P27</strain>
    </source>
</reference>
<evidence type="ECO:0000313" key="3">
    <source>
        <dbReference type="Proteomes" id="UP001548713"/>
    </source>
</evidence>
<keyword evidence="3" id="KW-1185">Reference proteome</keyword>
<comment type="caution">
    <text evidence="2">The sequence shown here is derived from an EMBL/GenBank/DDBJ whole genome shotgun (WGS) entry which is preliminary data.</text>
</comment>
<protein>
    <submittedName>
        <fullName evidence="2">Uncharacterized protein</fullName>
    </submittedName>
</protein>
<evidence type="ECO:0000256" key="1">
    <source>
        <dbReference type="SAM" id="Phobius"/>
    </source>
</evidence>
<dbReference type="RefSeq" id="WP_353985451.1">
    <property type="nucleotide sequence ID" value="NZ_JBEWLY010000025.1"/>
</dbReference>
<keyword evidence="1" id="KW-0472">Membrane</keyword>
<sequence>MPVYEVVAARQGSAPRYFARLRPPQMAIAVLGLILLFLAAAQSG</sequence>
<dbReference type="EMBL" id="JBEWLY010000025">
    <property type="protein sequence ID" value="MET1756965.1"/>
    <property type="molecule type" value="Genomic_DNA"/>
</dbReference>
<evidence type="ECO:0000313" key="2">
    <source>
        <dbReference type="EMBL" id="MET1756965.1"/>
    </source>
</evidence>
<keyword evidence="1" id="KW-1133">Transmembrane helix</keyword>
<gene>
    <name evidence="2" type="ORF">ABVV53_16105</name>
</gene>
<name>A0ABV2D543_9SPHN</name>
<organism evidence="2 3">
    <name type="scientific">Novosphingobium kalidii</name>
    <dbReference type="NCBI Taxonomy" id="3230299"/>
    <lineage>
        <taxon>Bacteria</taxon>
        <taxon>Pseudomonadati</taxon>
        <taxon>Pseudomonadota</taxon>
        <taxon>Alphaproteobacteria</taxon>
        <taxon>Sphingomonadales</taxon>
        <taxon>Sphingomonadaceae</taxon>
        <taxon>Novosphingobium</taxon>
    </lineage>
</organism>
<keyword evidence="1" id="KW-0812">Transmembrane</keyword>
<proteinExistence type="predicted"/>
<dbReference type="Proteomes" id="UP001548713">
    <property type="component" value="Unassembled WGS sequence"/>
</dbReference>
<feature type="transmembrane region" description="Helical" evidence="1">
    <location>
        <begin position="26"/>
        <end position="43"/>
    </location>
</feature>